<proteinExistence type="predicted"/>
<dbReference type="Proteomes" id="UP000515811">
    <property type="component" value="Chromosome"/>
</dbReference>
<name>A0A7G9RJH9_9BURK</name>
<dbReference type="Pfam" id="PF10947">
    <property type="entry name" value="DUF2628"/>
    <property type="match status" value="1"/>
</dbReference>
<evidence type="ECO:0000313" key="2">
    <source>
        <dbReference type="EMBL" id="QNN55754.1"/>
    </source>
</evidence>
<organism evidence="2 3">
    <name type="scientific">Diaphorobacter ruginosibacter</name>
    <dbReference type="NCBI Taxonomy" id="1715720"/>
    <lineage>
        <taxon>Bacteria</taxon>
        <taxon>Pseudomonadati</taxon>
        <taxon>Pseudomonadota</taxon>
        <taxon>Betaproteobacteria</taxon>
        <taxon>Burkholderiales</taxon>
        <taxon>Comamonadaceae</taxon>
        <taxon>Diaphorobacter</taxon>
    </lineage>
</organism>
<accession>A0A7G9RJH9</accession>
<feature type="transmembrane region" description="Helical" evidence="1">
    <location>
        <begin position="208"/>
        <end position="228"/>
    </location>
</feature>
<evidence type="ECO:0000256" key="1">
    <source>
        <dbReference type="SAM" id="Phobius"/>
    </source>
</evidence>
<keyword evidence="3" id="KW-1185">Reference proteome</keyword>
<feature type="transmembrane region" description="Helical" evidence="1">
    <location>
        <begin position="283"/>
        <end position="305"/>
    </location>
</feature>
<keyword evidence="1" id="KW-0472">Membrane</keyword>
<dbReference type="InterPro" id="IPR024399">
    <property type="entry name" value="DUF2628"/>
</dbReference>
<keyword evidence="1" id="KW-1133">Transmembrane helix</keyword>
<dbReference type="EMBL" id="CP060714">
    <property type="protein sequence ID" value="QNN55754.1"/>
    <property type="molecule type" value="Genomic_DNA"/>
</dbReference>
<dbReference type="AlphaFoldDB" id="A0A7G9RJH9"/>
<evidence type="ECO:0000313" key="3">
    <source>
        <dbReference type="Proteomes" id="UP000515811"/>
    </source>
</evidence>
<gene>
    <name evidence="2" type="ORF">H9K76_14145</name>
</gene>
<sequence length="307" mass="32497">MQEKYNVVLSGKHPAADAHQVAQKLATLFKCMPEQAGRLLSQPCCVVKKDVTAEVADKYKRAIESTGAQCIIQLVPQDAPLDFDVVPVLSADPVPASSSPSVSAGGVGMQVSSAVAADAIQAPAAVTTPVSAPVAPPTVTSAPAMQPRSAAASSLPRQEAIQIFVGKNHGYFERKWKEAAQRKHQLSWNWAAFLVGFGWIGYRKMYLYSWIFMGVVAAELIAELAIGVPSSIASSINLGIAIGFGLKGNAWYQQHVNQRVDQILASHEPEQARIELARQGSTNIGAAVGFVAALLVLLGMIGVIAEG</sequence>
<protein>
    <submittedName>
        <fullName evidence="2">DUF2628 domain-containing protein</fullName>
    </submittedName>
</protein>
<dbReference type="KEGG" id="drg:H9K76_14145"/>
<keyword evidence="1" id="KW-0812">Transmembrane</keyword>
<dbReference type="RefSeq" id="WP_187596027.1">
    <property type="nucleotide sequence ID" value="NZ_CP060714.1"/>
</dbReference>
<reference evidence="2 3" key="1">
    <citation type="submission" date="2020-08" db="EMBL/GenBank/DDBJ databases">
        <title>Genome sequence of Diaphorobacter ruginosibacter DSM 27467T.</title>
        <authorList>
            <person name="Hyun D.-W."/>
            <person name="Bae J.-W."/>
        </authorList>
    </citation>
    <scope>NUCLEOTIDE SEQUENCE [LARGE SCALE GENOMIC DNA]</scope>
    <source>
        <strain evidence="2 3">DSM 27467</strain>
    </source>
</reference>